<sequence>MGVGHLDEDQGDLIGIGDMQFVQAPRLLLCRTGNRHPAGLELGLRPVDVPHLQPQCTRERHRRAVVGTAVAGELDE</sequence>
<evidence type="ECO:0000313" key="1">
    <source>
        <dbReference type="EMBL" id="OBJ36948.1"/>
    </source>
</evidence>
<gene>
    <name evidence="1" type="ORF">A5630_05855</name>
</gene>
<accession>A0A1A3GNN2</accession>
<name>A0A1A3GNN2_MYCMU</name>
<dbReference type="Proteomes" id="UP000093898">
    <property type="component" value="Unassembled WGS sequence"/>
</dbReference>
<reference evidence="2" key="1">
    <citation type="submission" date="2016-06" db="EMBL/GenBank/DDBJ databases">
        <authorList>
            <person name="Sutton G."/>
            <person name="Brinkac L."/>
            <person name="Sanka R."/>
            <person name="Adams M."/>
            <person name="Lau E."/>
            <person name="Garcia-Basteiro A."/>
            <person name="Lopez-Varela E."/>
            <person name="Palencia S."/>
        </authorList>
    </citation>
    <scope>NUCLEOTIDE SEQUENCE [LARGE SCALE GENOMIC DNA]</scope>
    <source>
        <strain evidence="2">1127319.6</strain>
    </source>
</reference>
<protein>
    <submittedName>
        <fullName evidence="1">Uncharacterized protein</fullName>
    </submittedName>
</protein>
<dbReference type="EMBL" id="LZLC01000233">
    <property type="protein sequence ID" value="OBJ36948.1"/>
    <property type="molecule type" value="Genomic_DNA"/>
</dbReference>
<proteinExistence type="predicted"/>
<dbReference type="AlphaFoldDB" id="A0A1A3GNN2"/>
<comment type="caution">
    <text evidence="1">The sequence shown here is derived from an EMBL/GenBank/DDBJ whole genome shotgun (WGS) entry which is preliminary data.</text>
</comment>
<evidence type="ECO:0000313" key="2">
    <source>
        <dbReference type="Proteomes" id="UP000093898"/>
    </source>
</evidence>
<organism evidence="1 2">
    <name type="scientific">Mycolicibacterium mucogenicum</name>
    <name type="common">Mycobacterium mucogenicum</name>
    <dbReference type="NCBI Taxonomy" id="56689"/>
    <lineage>
        <taxon>Bacteria</taxon>
        <taxon>Bacillati</taxon>
        <taxon>Actinomycetota</taxon>
        <taxon>Actinomycetes</taxon>
        <taxon>Mycobacteriales</taxon>
        <taxon>Mycobacteriaceae</taxon>
        <taxon>Mycolicibacterium</taxon>
    </lineage>
</organism>